<organism evidence="1">
    <name type="scientific">marine metagenome</name>
    <dbReference type="NCBI Taxonomy" id="408172"/>
    <lineage>
        <taxon>unclassified sequences</taxon>
        <taxon>metagenomes</taxon>
        <taxon>ecological metagenomes</taxon>
    </lineage>
</organism>
<accession>A0A382J1P0</accession>
<sequence>MAFRVSRVPIGGVWSPGDDNLVGSVRPMIIDRWQDTAKVERINTWLKSVETW</sequence>
<name>A0A382J1P0_9ZZZZ</name>
<proteinExistence type="predicted"/>
<evidence type="ECO:0000313" key="1">
    <source>
        <dbReference type="EMBL" id="SVC05317.1"/>
    </source>
</evidence>
<gene>
    <name evidence="1" type="ORF">METZ01_LOCUS258171</name>
</gene>
<reference evidence="1" key="1">
    <citation type="submission" date="2018-05" db="EMBL/GenBank/DDBJ databases">
        <authorList>
            <person name="Lanie J.A."/>
            <person name="Ng W.-L."/>
            <person name="Kazmierczak K.M."/>
            <person name="Andrzejewski T.M."/>
            <person name="Davidsen T.M."/>
            <person name="Wayne K.J."/>
            <person name="Tettelin H."/>
            <person name="Glass J.I."/>
            <person name="Rusch D."/>
            <person name="Podicherti R."/>
            <person name="Tsui H.-C.T."/>
            <person name="Winkler M.E."/>
        </authorList>
    </citation>
    <scope>NUCLEOTIDE SEQUENCE</scope>
</reference>
<dbReference type="AlphaFoldDB" id="A0A382J1P0"/>
<dbReference type="EMBL" id="UINC01070850">
    <property type="protein sequence ID" value="SVC05317.1"/>
    <property type="molecule type" value="Genomic_DNA"/>
</dbReference>
<protein>
    <submittedName>
        <fullName evidence="1">Uncharacterized protein</fullName>
    </submittedName>
</protein>